<dbReference type="GO" id="GO:0006260">
    <property type="term" value="P:DNA replication"/>
    <property type="evidence" value="ECO:0007669"/>
    <property type="project" value="InterPro"/>
</dbReference>
<dbReference type="CDD" id="cd04496">
    <property type="entry name" value="SSB_OBF"/>
    <property type="match status" value="1"/>
</dbReference>
<evidence type="ECO:0000256" key="1">
    <source>
        <dbReference type="ARBA" id="ARBA00023125"/>
    </source>
</evidence>
<gene>
    <name evidence="5" type="ORF">QX233_03455</name>
</gene>
<dbReference type="EMBL" id="JAUHGV010000002">
    <property type="protein sequence ID" value="MDN4011512.1"/>
    <property type="molecule type" value="Genomic_DNA"/>
</dbReference>
<protein>
    <recommendedName>
        <fullName evidence="2 3">Single-stranded DNA-binding protein</fullName>
    </recommendedName>
</protein>
<evidence type="ECO:0000256" key="3">
    <source>
        <dbReference type="RuleBase" id="RU000524"/>
    </source>
</evidence>
<dbReference type="Proteomes" id="UP001225933">
    <property type="component" value="Unassembled WGS sequence"/>
</dbReference>
<feature type="compositionally biased region" description="Basic and acidic residues" evidence="4">
    <location>
        <begin position="129"/>
        <end position="156"/>
    </location>
</feature>
<name>A0AAJ1R1A2_9FLAO</name>
<dbReference type="PROSITE" id="PS50935">
    <property type="entry name" value="SSB"/>
    <property type="match status" value="1"/>
</dbReference>
<dbReference type="InterPro" id="IPR012340">
    <property type="entry name" value="NA-bd_OB-fold"/>
</dbReference>
<dbReference type="RefSeq" id="WP_250902110.1">
    <property type="nucleotide sequence ID" value="NZ_JAUHGV010000002.1"/>
</dbReference>
<dbReference type="Pfam" id="PF00436">
    <property type="entry name" value="SSB"/>
    <property type="match status" value="1"/>
</dbReference>
<dbReference type="Gene3D" id="2.40.50.140">
    <property type="entry name" value="Nucleic acid-binding proteins"/>
    <property type="match status" value="1"/>
</dbReference>
<sequence>MGPSLSRTGKGANVTRLYNNLKTKVMNISGRLTQDATVSKTTSGKEVVNFRVAVNDGYKNKQGEWVDNTAFIECAYWRSAKPVSWLKQGLYVELTGQISARAWQGKDGNPKAGLNFTTSNIKPAWGTASEKDSLQASKKQEPANTAKEDEKDDLPF</sequence>
<dbReference type="InterPro" id="IPR000424">
    <property type="entry name" value="Primosome_PriB/ssb"/>
</dbReference>
<dbReference type="NCBIfam" id="TIGR00621">
    <property type="entry name" value="ssb"/>
    <property type="match status" value="1"/>
</dbReference>
<dbReference type="InterPro" id="IPR011344">
    <property type="entry name" value="ssDNA-bd"/>
</dbReference>
<dbReference type="SUPFAM" id="SSF50249">
    <property type="entry name" value="Nucleic acid-binding proteins"/>
    <property type="match status" value="1"/>
</dbReference>
<keyword evidence="1 2" id="KW-0238">DNA-binding</keyword>
<dbReference type="GO" id="GO:0003697">
    <property type="term" value="F:single-stranded DNA binding"/>
    <property type="evidence" value="ECO:0007669"/>
    <property type="project" value="InterPro"/>
</dbReference>
<comment type="caution">
    <text evidence="5">The sequence shown here is derived from an EMBL/GenBank/DDBJ whole genome shotgun (WGS) entry which is preliminary data.</text>
</comment>
<evidence type="ECO:0000313" key="5">
    <source>
        <dbReference type="EMBL" id="MDN4011512.1"/>
    </source>
</evidence>
<accession>A0AAJ1R1A2</accession>
<evidence type="ECO:0000313" key="6">
    <source>
        <dbReference type="Proteomes" id="UP001225933"/>
    </source>
</evidence>
<evidence type="ECO:0000256" key="4">
    <source>
        <dbReference type="SAM" id="MobiDB-lite"/>
    </source>
</evidence>
<organism evidence="5 6">
    <name type="scientific">Chryseobacterium gambrini</name>
    <dbReference type="NCBI Taxonomy" id="373672"/>
    <lineage>
        <taxon>Bacteria</taxon>
        <taxon>Pseudomonadati</taxon>
        <taxon>Bacteroidota</taxon>
        <taxon>Flavobacteriia</taxon>
        <taxon>Flavobacteriales</taxon>
        <taxon>Weeksellaceae</taxon>
        <taxon>Chryseobacterium group</taxon>
        <taxon>Chryseobacterium</taxon>
    </lineage>
</organism>
<feature type="region of interest" description="Disordered" evidence="4">
    <location>
        <begin position="105"/>
        <end position="156"/>
    </location>
</feature>
<reference evidence="5" key="1">
    <citation type="submission" date="2023-06" db="EMBL/GenBank/DDBJ databases">
        <title>Two Chryseobacterium gambrini strains from China.</title>
        <authorList>
            <person name="Zeng J."/>
            <person name="Wu Y."/>
        </authorList>
    </citation>
    <scope>NUCLEOTIDE SEQUENCE</scope>
    <source>
        <strain evidence="5">SQ219</strain>
    </source>
</reference>
<proteinExistence type="predicted"/>
<dbReference type="AlphaFoldDB" id="A0AAJ1R1A2"/>
<dbReference type="PIRSF" id="PIRSF002070">
    <property type="entry name" value="SSB"/>
    <property type="match status" value="1"/>
</dbReference>
<evidence type="ECO:0000256" key="2">
    <source>
        <dbReference type="PIRNR" id="PIRNR002070"/>
    </source>
</evidence>